<dbReference type="Pfam" id="PF15376">
    <property type="entry name" value="DUF4603"/>
    <property type="match status" value="1"/>
</dbReference>
<protein>
    <submittedName>
        <fullName evidence="2">Uncharacterized protein</fullName>
    </submittedName>
</protein>
<evidence type="ECO:0000256" key="1">
    <source>
        <dbReference type="SAM" id="MobiDB-lite"/>
    </source>
</evidence>
<organism evidence="2 3">
    <name type="scientific">Zophobas morio</name>
    <dbReference type="NCBI Taxonomy" id="2755281"/>
    <lineage>
        <taxon>Eukaryota</taxon>
        <taxon>Metazoa</taxon>
        <taxon>Ecdysozoa</taxon>
        <taxon>Arthropoda</taxon>
        <taxon>Hexapoda</taxon>
        <taxon>Insecta</taxon>
        <taxon>Pterygota</taxon>
        <taxon>Neoptera</taxon>
        <taxon>Endopterygota</taxon>
        <taxon>Coleoptera</taxon>
        <taxon>Polyphaga</taxon>
        <taxon>Cucujiformia</taxon>
        <taxon>Tenebrionidae</taxon>
        <taxon>Zophobas</taxon>
    </lineage>
</organism>
<dbReference type="EMBL" id="JALNTZ010000001">
    <property type="protein sequence ID" value="KAJ3665200.1"/>
    <property type="molecule type" value="Genomic_DNA"/>
</dbReference>
<keyword evidence="3" id="KW-1185">Reference proteome</keyword>
<dbReference type="PANTHER" id="PTHR17611">
    <property type="entry name" value="DNA SEGMENT, CHR 5, ERATO DOI 579, EXPRESSED"/>
    <property type="match status" value="1"/>
</dbReference>
<accession>A0AA38IZQ5</accession>
<evidence type="ECO:0000313" key="2">
    <source>
        <dbReference type="EMBL" id="KAJ3665200.1"/>
    </source>
</evidence>
<evidence type="ECO:0000313" key="3">
    <source>
        <dbReference type="Proteomes" id="UP001168821"/>
    </source>
</evidence>
<gene>
    <name evidence="2" type="ORF">Zmor_000707</name>
</gene>
<comment type="caution">
    <text evidence="2">The sequence shown here is derived from an EMBL/GenBank/DDBJ whole genome shotgun (WGS) entry which is preliminary data.</text>
</comment>
<feature type="compositionally biased region" description="Basic and acidic residues" evidence="1">
    <location>
        <begin position="222"/>
        <end position="231"/>
    </location>
</feature>
<proteinExistence type="predicted"/>
<sequence>MKYPQLVSMPSAVSDWLEEQLEARGIDAVVYTRYILSLLHSDTVDVIYSDEDLHFSHLKKEVRRSGGSRKRFRRSSDWWKYAQADAEKLKRSAAVECLMSASEQTCGIESLIDELCEKLNEIKSDVHNVDPPTKKANPELQQVSPQELAKRYYAAFPPLNRNTSASPSKLISLIPKWIPSPKKKPASNRKQNNRSYEDTMKANRTAGKQRYGTYFSGRSNNNKKDAVRDSDWSMSKKSRTEAVPKPDDANSDWNMSEDANLYDDLPVDIKELLDDSPTSHDVTVEMMNLANMRDTGRRGFIPCGTNITSSIWTNEAAMGEDNALFDNNYNSAIVGSDSVLDLQFSSITINNKADWSSDFTFVRDNECNSFFENSKRNVWDLPSSGRWSDDSGCFEDDHALNHFTLSLVKLNHSKEVSAFAEIIPKNRTHHFNPFSKVIGSGIHRDTSLKTVDLDKEKDDLLTSVHSHFRPINEKLDSYLQGAYADGATFVVSNSWDKINYRRTESGAMYMENDYSMRKKYCEYKVKNGPTNMEFVLKYLVCQNDKGCQTEDVDAEVEAINSDRELKDERRAEEKAASYNCTCRTLATNTDHSLGDCLVHPNRPDSAGLSEFMWQQQSCDKCNNNSSFWNMDGLKNDRKELGWQFGTMSKIWSGGVVCHACLGRPPSTLQHSKLREDISQDGDQLLSDLSTIQKSYMQESLPVTEFTCDISEFLLPKERKRRHSLMATQMDDSWSFASRLEEDCLIQMSTIPTLRSVTL</sequence>
<dbReference type="AlphaFoldDB" id="A0AA38IZQ5"/>
<dbReference type="PANTHER" id="PTHR17611:SF3">
    <property type="entry name" value="DNA SEGMENT, CHR 5, ERATO DOI 579, EXPRESSED"/>
    <property type="match status" value="1"/>
</dbReference>
<feature type="region of interest" description="Disordered" evidence="1">
    <location>
        <begin position="176"/>
        <end position="254"/>
    </location>
</feature>
<reference evidence="2" key="1">
    <citation type="journal article" date="2023" name="G3 (Bethesda)">
        <title>Whole genome assemblies of Zophobas morio and Tenebrio molitor.</title>
        <authorList>
            <person name="Kaur S."/>
            <person name="Stinson S.A."/>
            <person name="diCenzo G.C."/>
        </authorList>
    </citation>
    <scope>NUCLEOTIDE SEQUENCE</scope>
    <source>
        <strain evidence="2">QUZm001</strain>
    </source>
</reference>
<name>A0AA38IZQ5_9CUCU</name>
<feature type="compositionally biased region" description="Basic and acidic residues" evidence="1">
    <location>
        <begin position="238"/>
        <end position="248"/>
    </location>
</feature>
<dbReference type="Proteomes" id="UP001168821">
    <property type="component" value="Unassembled WGS sequence"/>
</dbReference>
<dbReference type="InterPro" id="IPR027871">
    <property type="entry name" value="DUF4603"/>
</dbReference>